<dbReference type="Pfam" id="PF02852">
    <property type="entry name" value="Pyr_redox_dim"/>
    <property type="match status" value="1"/>
</dbReference>
<evidence type="ECO:0000259" key="8">
    <source>
        <dbReference type="Pfam" id="PF07992"/>
    </source>
</evidence>
<sequence length="478" mass="53320">MQINAFLLSKKINENLFQERKKMKVVVVGANHAGTSFIRTFKQLNKTDELVVYDRNTNTSFLGCGIALWVGGEFKSPEGLFYSSPEKLAKLGAKVHLEKELINVDYKTKTLTFKDLQTNKEFTDTYDKLVFSLGTSPIVPPFKGIDYKNIIVSKLFQHAEEIFKKAESKEVKNVVVIGAGYIGVELAEAFIKHGKNTTLVDLQERVIPNYFDEEFTSKMEDSMRKHGLKVQLGEKVQEFQSKDGTNVSAVVTDKGTYEADLVILAIGFRPNAQFLNFDKTVNGALKVSPRQNVLLDGQEVKEIYAIGDSAAMIHNVTNQHQHVALATNAVKTGVIAALDMVGQGIDFPGVTGTNAISVFGCHYSSTGMTEKSAKNFGINAVSTEYFEDFDRPEFMNDKSKVGFKVTYEKRTLRLLGAQVGSWSDHIHTEVIYAFSLAIQQGLTLPQLALMDVYFLPHFNKPFNFMLTPILKALGINYE</sequence>
<protein>
    <submittedName>
        <fullName evidence="9">NADH OXIDASE (NOXASE)</fullName>
        <ecNumber evidence="9">1.6.99.3</ecNumber>
    </submittedName>
</protein>
<dbReference type="AlphaFoldDB" id="Q98RI6"/>
<reference evidence="9 10" key="1">
    <citation type="journal article" date="2001" name="Nucleic Acids Res.">
        <title>The complete genome sequence of the murine respiratory pathogen Mycoplasma pulmonis.</title>
        <authorList>
            <person name="Chambaud I."/>
            <person name="Heilig R."/>
            <person name="Ferris S."/>
            <person name="Barbe V."/>
            <person name="Samson D."/>
            <person name="Galisson F."/>
            <person name="Moszer I."/>
            <person name="Dybvig K."/>
            <person name="Wroblewski H."/>
            <person name="Viari A."/>
            <person name="Rocha E.P.C."/>
            <person name="Blanchard A."/>
        </authorList>
    </citation>
    <scope>NUCLEOTIDE SEQUENCE [LARGE SCALE GENOMIC DNA]</scope>
    <source>
        <strain evidence="9 10">UAB CTIP</strain>
    </source>
</reference>
<proteinExistence type="inferred from homology"/>
<dbReference type="STRING" id="272635.gene:17576602"/>
<evidence type="ECO:0000256" key="1">
    <source>
        <dbReference type="ARBA" id="ARBA00001974"/>
    </source>
</evidence>
<dbReference type="EC" id="1.6.99.3" evidence="9"/>
<dbReference type="InterPro" id="IPR004099">
    <property type="entry name" value="Pyr_nucl-diS_OxRdtase_dimer"/>
</dbReference>
<keyword evidence="4" id="KW-0274">FAD</keyword>
<accession>Q98RI6</accession>
<dbReference type="InterPro" id="IPR050260">
    <property type="entry name" value="FAD-bd_OxRdtase"/>
</dbReference>
<evidence type="ECO:0000256" key="3">
    <source>
        <dbReference type="ARBA" id="ARBA00022630"/>
    </source>
</evidence>
<evidence type="ECO:0000256" key="5">
    <source>
        <dbReference type="ARBA" id="ARBA00023002"/>
    </source>
</evidence>
<feature type="domain" description="Pyridine nucleotide-disulphide oxidoreductase dimerisation" evidence="7">
    <location>
        <begin position="359"/>
        <end position="459"/>
    </location>
</feature>
<evidence type="ECO:0000256" key="6">
    <source>
        <dbReference type="ARBA" id="ARBA00023284"/>
    </source>
</evidence>
<evidence type="ECO:0000256" key="4">
    <source>
        <dbReference type="ARBA" id="ARBA00022827"/>
    </source>
</evidence>
<dbReference type="KEGG" id="mpu:MYPU_0230"/>
<dbReference type="SUPFAM" id="SSF55424">
    <property type="entry name" value="FAD/NAD-linked reductases, dimerisation (C-terminal) domain"/>
    <property type="match status" value="1"/>
</dbReference>
<dbReference type="InterPro" id="IPR023753">
    <property type="entry name" value="FAD/NAD-binding_dom"/>
</dbReference>
<organism evidence="10">
    <name type="scientific">Mycoplasmopsis pulmonis (strain UAB CTIP)</name>
    <name type="common">Mycoplasma pulmonis</name>
    <dbReference type="NCBI Taxonomy" id="272635"/>
    <lineage>
        <taxon>Bacteria</taxon>
        <taxon>Bacillati</taxon>
        <taxon>Mycoplasmatota</taxon>
        <taxon>Mycoplasmoidales</taxon>
        <taxon>Metamycoplasmataceae</taxon>
        <taxon>Mycoplasmopsis</taxon>
    </lineage>
</organism>
<keyword evidence="3" id="KW-0285">Flavoprotein</keyword>
<dbReference type="Pfam" id="PF07992">
    <property type="entry name" value="Pyr_redox_2"/>
    <property type="match status" value="1"/>
</dbReference>
<evidence type="ECO:0000256" key="2">
    <source>
        <dbReference type="ARBA" id="ARBA00009130"/>
    </source>
</evidence>
<keyword evidence="6" id="KW-0676">Redox-active center</keyword>
<name>Q98RI6_MYCPU</name>
<dbReference type="SUPFAM" id="SSF51905">
    <property type="entry name" value="FAD/NAD(P)-binding domain"/>
    <property type="match status" value="1"/>
</dbReference>
<dbReference type="HOGENOM" id="CLU_003291_1_0_14"/>
<feature type="domain" description="FAD/NAD(P)-binding" evidence="8">
    <location>
        <begin position="23"/>
        <end position="333"/>
    </location>
</feature>
<dbReference type="GO" id="GO:0016491">
    <property type="term" value="F:oxidoreductase activity"/>
    <property type="evidence" value="ECO:0007669"/>
    <property type="project" value="UniProtKB-KW"/>
</dbReference>
<dbReference type="PANTHER" id="PTHR43429:SF1">
    <property type="entry name" value="NAD(P)H SULFUR OXIDOREDUCTASE (COA-DEPENDENT)"/>
    <property type="match status" value="1"/>
</dbReference>
<evidence type="ECO:0000259" key="7">
    <source>
        <dbReference type="Pfam" id="PF02852"/>
    </source>
</evidence>
<comment type="similarity">
    <text evidence="2">Belongs to the class-III pyridine nucleotide-disulfide oxidoreductase family.</text>
</comment>
<dbReference type="PRINTS" id="PR00411">
    <property type="entry name" value="PNDRDTASEI"/>
</dbReference>
<comment type="cofactor">
    <cofactor evidence="1">
        <name>FAD</name>
        <dbReference type="ChEBI" id="CHEBI:57692"/>
    </cofactor>
</comment>
<evidence type="ECO:0000313" key="9">
    <source>
        <dbReference type="EMBL" id="CAC13196.1"/>
    </source>
</evidence>
<dbReference type="Proteomes" id="UP000000528">
    <property type="component" value="Chromosome"/>
</dbReference>
<dbReference type="InterPro" id="IPR016156">
    <property type="entry name" value="FAD/NAD-linked_Rdtase_dimer_sf"/>
</dbReference>
<dbReference type="Gene3D" id="3.50.50.60">
    <property type="entry name" value="FAD/NAD(P)-binding domain"/>
    <property type="match status" value="2"/>
</dbReference>
<keyword evidence="10" id="KW-1185">Reference proteome</keyword>
<keyword evidence="5 9" id="KW-0560">Oxidoreductase</keyword>
<dbReference type="PANTHER" id="PTHR43429">
    <property type="entry name" value="PYRIDINE NUCLEOTIDE-DISULFIDE OXIDOREDUCTASE DOMAIN-CONTAINING"/>
    <property type="match status" value="1"/>
</dbReference>
<dbReference type="PRINTS" id="PR00368">
    <property type="entry name" value="FADPNR"/>
</dbReference>
<dbReference type="eggNOG" id="COG0446">
    <property type="taxonomic scope" value="Bacteria"/>
</dbReference>
<dbReference type="EMBL" id="AL445563">
    <property type="protein sequence ID" value="CAC13196.1"/>
    <property type="molecule type" value="Genomic_DNA"/>
</dbReference>
<dbReference type="InterPro" id="IPR036188">
    <property type="entry name" value="FAD/NAD-bd_sf"/>
</dbReference>
<gene>
    <name evidence="9" type="ordered locus">MYPU_0230</name>
</gene>
<dbReference type="PIR" id="G90514">
    <property type="entry name" value="G90514"/>
</dbReference>
<evidence type="ECO:0000313" key="10">
    <source>
        <dbReference type="Proteomes" id="UP000000528"/>
    </source>
</evidence>